<dbReference type="Proteomes" id="UP001495147">
    <property type="component" value="Unassembled WGS sequence"/>
</dbReference>
<evidence type="ECO:0000313" key="3">
    <source>
        <dbReference type="Proteomes" id="UP001495147"/>
    </source>
</evidence>
<organism evidence="2 3">
    <name type="scientific">Roseateles paludis</name>
    <dbReference type="NCBI Taxonomy" id="3145238"/>
    <lineage>
        <taxon>Bacteria</taxon>
        <taxon>Pseudomonadati</taxon>
        <taxon>Pseudomonadota</taxon>
        <taxon>Betaproteobacteria</taxon>
        <taxon>Burkholderiales</taxon>
        <taxon>Sphaerotilaceae</taxon>
        <taxon>Roseateles</taxon>
    </lineage>
</organism>
<evidence type="ECO:0008006" key="4">
    <source>
        <dbReference type="Google" id="ProtNLM"/>
    </source>
</evidence>
<evidence type="ECO:0000256" key="1">
    <source>
        <dbReference type="SAM" id="Phobius"/>
    </source>
</evidence>
<dbReference type="RefSeq" id="WP_347706391.1">
    <property type="nucleotide sequence ID" value="NZ_JBDPZD010000008.1"/>
</dbReference>
<gene>
    <name evidence="2" type="ORF">ABDJ85_19045</name>
</gene>
<reference evidence="2 3" key="1">
    <citation type="submission" date="2024-05" db="EMBL/GenBank/DDBJ databases">
        <title>Roseateles sp. DJS-2-20 16S ribosomal RNA gene Genome sequencing and assembly.</title>
        <authorList>
            <person name="Woo H."/>
        </authorList>
    </citation>
    <scope>NUCLEOTIDE SEQUENCE [LARGE SCALE GENOMIC DNA]</scope>
    <source>
        <strain evidence="2 3">DJS-2-20</strain>
    </source>
</reference>
<accession>A0ABV0G7A9</accession>
<name>A0ABV0G7A9_9BURK</name>
<proteinExistence type="predicted"/>
<keyword evidence="1" id="KW-1133">Transmembrane helix</keyword>
<feature type="transmembrane region" description="Helical" evidence="1">
    <location>
        <begin position="89"/>
        <end position="106"/>
    </location>
</feature>
<protein>
    <recommendedName>
        <fullName evidence="4">DUF2306 domain-containing protein</fullName>
    </recommendedName>
</protein>
<feature type="transmembrane region" description="Helical" evidence="1">
    <location>
        <begin position="16"/>
        <end position="41"/>
    </location>
</feature>
<keyword evidence="1" id="KW-0812">Transmembrane</keyword>
<sequence>MQSPDVVALWPLLRLVALYVHVVACFGAAAAIVLGDLAVFLHRQVDRRLLRRASSWVAKALGVLWVTGLIIIGIDTGLDLAVLLTKGKLLAKFSVVILLTLNGLALHKWALPRLMAPTYEPERTARIPALLGAFSLASWLFAAFLGLAKPLAGVLGYAGFMQFYGLSLLLALAVAWHWGRPRLARQLAEYTADSAPIAFDPLGPPANPWQRS</sequence>
<keyword evidence="3" id="KW-1185">Reference proteome</keyword>
<feature type="transmembrane region" description="Helical" evidence="1">
    <location>
        <begin position="53"/>
        <end position="74"/>
    </location>
</feature>
<feature type="transmembrane region" description="Helical" evidence="1">
    <location>
        <begin position="127"/>
        <end position="148"/>
    </location>
</feature>
<evidence type="ECO:0000313" key="2">
    <source>
        <dbReference type="EMBL" id="MEO3693575.1"/>
    </source>
</evidence>
<keyword evidence="1" id="KW-0472">Membrane</keyword>
<comment type="caution">
    <text evidence="2">The sequence shown here is derived from an EMBL/GenBank/DDBJ whole genome shotgun (WGS) entry which is preliminary data.</text>
</comment>
<dbReference type="EMBL" id="JBDPZD010000008">
    <property type="protein sequence ID" value="MEO3693575.1"/>
    <property type="molecule type" value="Genomic_DNA"/>
</dbReference>
<feature type="transmembrane region" description="Helical" evidence="1">
    <location>
        <begin position="154"/>
        <end position="176"/>
    </location>
</feature>